<evidence type="ECO:0000313" key="7">
    <source>
        <dbReference type="Proteomes" id="UP000290565"/>
    </source>
</evidence>
<dbReference type="RefSeq" id="WP_128943863.1">
    <property type="nucleotide sequence ID" value="NZ_LBJM01000014.1"/>
</dbReference>
<dbReference type="InterPro" id="IPR036649">
    <property type="entry name" value="Pyrophosphatase_sf"/>
</dbReference>
<keyword evidence="3" id="KW-0479">Metal-binding</keyword>
<comment type="caution">
    <text evidence="6">The sequence shown here is derived from an EMBL/GenBank/DDBJ whole genome shotgun (WGS) entry which is preliminary data.</text>
</comment>
<dbReference type="GO" id="GO:0006796">
    <property type="term" value="P:phosphate-containing compound metabolic process"/>
    <property type="evidence" value="ECO:0007669"/>
    <property type="project" value="InterPro"/>
</dbReference>
<dbReference type="EMBL" id="LBJM01000014">
    <property type="protein sequence ID" value="RXH41633.1"/>
    <property type="molecule type" value="Genomic_DNA"/>
</dbReference>
<comment type="cofactor">
    <cofactor evidence="1">
        <name>Mg(2+)</name>
        <dbReference type="ChEBI" id="CHEBI:18420"/>
    </cofactor>
</comment>
<reference evidence="6 7" key="1">
    <citation type="submission" date="2015-04" db="EMBL/GenBank/DDBJ databases">
        <title>Comparative genomics of rhizobia nodulating Arachis hypogaea in China.</title>
        <authorList>
            <person name="Li Y."/>
        </authorList>
    </citation>
    <scope>NUCLEOTIDE SEQUENCE [LARGE SCALE GENOMIC DNA]</scope>
    <source>
        <strain evidence="6 7">CCBAU 51787</strain>
    </source>
</reference>
<sequence>MTNLTKLPTWADEKNVYAVIETPRGSTCKLEFDPELKVFTLAKPLMVGLTYPYDWGFIPSTQAEDGDPLDVLIIHVSQTYPGVVLRCRPIGILEILQKRKGKEERNDRIFAAPERSLLESNLEDIRNLPSHAVEELEQFFRATNALENKELEFLGWRGPGAAIKAIKRLSIATGG</sequence>
<evidence type="ECO:0000256" key="3">
    <source>
        <dbReference type="ARBA" id="ARBA00022723"/>
    </source>
</evidence>
<evidence type="ECO:0000256" key="5">
    <source>
        <dbReference type="ARBA" id="ARBA00022842"/>
    </source>
</evidence>
<keyword evidence="4" id="KW-0378">Hydrolase</keyword>
<dbReference type="GO" id="GO:0005737">
    <property type="term" value="C:cytoplasm"/>
    <property type="evidence" value="ECO:0007669"/>
    <property type="project" value="InterPro"/>
</dbReference>
<evidence type="ECO:0000313" key="6">
    <source>
        <dbReference type="EMBL" id="RXH41633.1"/>
    </source>
</evidence>
<evidence type="ECO:0000256" key="1">
    <source>
        <dbReference type="ARBA" id="ARBA00001946"/>
    </source>
</evidence>
<dbReference type="Pfam" id="PF00719">
    <property type="entry name" value="Pyrophosphatase"/>
    <property type="match status" value="1"/>
</dbReference>
<dbReference type="InterPro" id="IPR008162">
    <property type="entry name" value="Pyrophosphatase"/>
</dbReference>
<evidence type="ECO:0000256" key="4">
    <source>
        <dbReference type="ARBA" id="ARBA00022801"/>
    </source>
</evidence>
<dbReference type="Proteomes" id="UP000290565">
    <property type="component" value="Unassembled WGS sequence"/>
</dbReference>
<gene>
    <name evidence="6" type="ORF">XH94_06470</name>
</gene>
<dbReference type="GO" id="GO:0004427">
    <property type="term" value="F:inorganic diphosphate phosphatase activity"/>
    <property type="evidence" value="ECO:0007669"/>
    <property type="project" value="UniProtKB-EC"/>
</dbReference>
<accession>A0A4Q0SP43</accession>
<dbReference type="Gene3D" id="3.90.80.10">
    <property type="entry name" value="Inorganic pyrophosphatase"/>
    <property type="match status" value="1"/>
</dbReference>
<protein>
    <recommendedName>
        <fullName evidence="2">inorganic diphosphatase</fullName>
        <ecNumber evidence="2">3.6.1.1</ecNumber>
    </recommendedName>
</protein>
<evidence type="ECO:0000256" key="2">
    <source>
        <dbReference type="ARBA" id="ARBA00012146"/>
    </source>
</evidence>
<keyword evidence="5" id="KW-0460">Magnesium</keyword>
<dbReference type="AlphaFoldDB" id="A0A4Q0SP43"/>
<dbReference type="PANTHER" id="PTHR10286">
    <property type="entry name" value="INORGANIC PYROPHOSPHATASE"/>
    <property type="match status" value="1"/>
</dbReference>
<organism evidence="6 7">
    <name type="scientific">Bradyrhizobium zhanjiangense</name>
    <dbReference type="NCBI Taxonomy" id="1325107"/>
    <lineage>
        <taxon>Bacteria</taxon>
        <taxon>Pseudomonadati</taxon>
        <taxon>Pseudomonadota</taxon>
        <taxon>Alphaproteobacteria</taxon>
        <taxon>Hyphomicrobiales</taxon>
        <taxon>Nitrobacteraceae</taxon>
        <taxon>Bradyrhizobium</taxon>
    </lineage>
</organism>
<proteinExistence type="predicted"/>
<dbReference type="EC" id="3.6.1.1" evidence="2"/>
<dbReference type="SUPFAM" id="SSF50324">
    <property type="entry name" value="Inorganic pyrophosphatase"/>
    <property type="match status" value="1"/>
</dbReference>
<dbReference type="GO" id="GO:0000287">
    <property type="term" value="F:magnesium ion binding"/>
    <property type="evidence" value="ECO:0007669"/>
    <property type="project" value="InterPro"/>
</dbReference>
<name>A0A4Q0SP43_9BRAD</name>
<dbReference type="PROSITE" id="PS00387">
    <property type="entry name" value="PPASE"/>
    <property type="match status" value="1"/>
</dbReference>